<dbReference type="Proteomes" id="UP000276133">
    <property type="component" value="Unassembled WGS sequence"/>
</dbReference>
<reference evidence="2 3" key="1">
    <citation type="journal article" date="2018" name="Sci. Rep.">
        <title>Genomic signatures of local adaptation to the degree of environmental predictability in rotifers.</title>
        <authorList>
            <person name="Franch-Gras L."/>
            <person name="Hahn C."/>
            <person name="Garcia-Roger E.M."/>
            <person name="Carmona M.J."/>
            <person name="Serra M."/>
            <person name="Gomez A."/>
        </authorList>
    </citation>
    <scope>NUCLEOTIDE SEQUENCE [LARGE SCALE GENOMIC DNA]</scope>
    <source>
        <strain evidence="2">HYR1</strain>
    </source>
</reference>
<evidence type="ECO:0000256" key="1">
    <source>
        <dbReference type="SAM" id="SignalP"/>
    </source>
</evidence>
<protein>
    <submittedName>
        <fullName evidence="2">Uncharacterized protein</fullName>
    </submittedName>
</protein>
<sequence>MNFLLPSLVRFCYFLFIYLLTKHHPPQTSTHQGQFKIKHWCRIIEQALGKLFGRTHAQFK</sequence>
<evidence type="ECO:0000313" key="2">
    <source>
        <dbReference type="EMBL" id="RNA04848.1"/>
    </source>
</evidence>
<dbReference type="EMBL" id="REGN01007944">
    <property type="protein sequence ID" value="RNA04848.1"/>
    <property type="molecule type" value="Genomic_DNA"/>
</dbReference>
<keyword evidence="3" id="KW-1185">Reference proteome</keyword>
<organism evidence="2 3">
    <name type="scientific">Brachionus plicatilis</name>
    <name type="common">Marine rotifer</name>
    <name type="synonym">Brachionus muelleri</name>
    <dbReference type="NCBI Taxonomy" id="10195"/>
    <lineage>
        <taxon>Eukaryota</taxon>
        <taxon>Metazoa</taxon>
        <taxon>Spiralia</taxon>
        <taxon>Gnathifera</taxon>
        <taxon>Rotifera</taxon>
        <taxon>Eurotatoria</taxon>
        <taxon>Monogononta</taxon>
        <taxon>Pseudotrocha</taxon>
        <taxon>Ploima</taxon>
        <taxon>Brachionidae</taxon>
        <taxon>Brachionus</taxon>
    </lineage>
</organism>
<evidence type="ECO:0000313" key="3">
    <source>
        <dbReference type="Proteomes" id="UP000276133"/>
    </source>
</evidence>
<name>A0A3M7Q1N0_BRAPC</name>
<feature type="chain" id="PRO_5018127349" evidence="1">
    <location>
        <begin position="24"/>
        <end position="60"/>
    </location>
</feature>
<gene>
    <name evidence="2" type="ORF">BpHYR1_021509</name>
</gene>
<feature type="signal peptide" evidence="1">
    <location>
        <begin position="1"/>
        <end position="23"/>
    </location>
</feature>
<comment type="caution">
    <text evidence="2">The sequence shown here is derived from an EMBL/GenBank/DDBJ whole genome shotgun (WGS) entry which is preliminary data.</text>
</comment>
<keyword evidence="1" id="KW-0732">Signal</keyword>
<dbReference type="AlphaFoldDB" id="A0A3M7Q1N0"/>
<proteinExistence type="predicted"/>
<accession>A0A3M7Q1N0</accession>